<gene>
    <name evidence="3" type="ORF">WN51_12787</name>
</gene>
<dbReference type="Proteomes" id="UP000053105">
    <property type="component" value="Unassembled WGS sequence"/>
</dbReference>
<feature type="region of interest" description="Disordered" evidence="2">
    <location>
        <begin position="1"/>
        <end position="31"/>
    </location>
</feature>
<accession>A0A0N0BH64</accession>
<sequence length="435" mass="50218">MTNYTEKTTQRVHDRRTHRESAERRENTHRDSILKPTDALRMIENLNGINDTGVEEFIKLARMRNIYRLMQRASVTVNNQMKFQEIIDVSRSNTATRNNSVIYQIIVPILEEHFWKLLRYIAIPNKIQNSFIAPLLENEYVLNEENNYIPVNYEYVNRYCRESPVGKICKRTQPTIHTETYDPTNDCKTVMFNIVNLTFVPSQNDNGCLTIPQNPIIIQTICESIGHIKITEPSVITSKLDCILTYGNNVMKIRGTIKEAEIKVTNYSLNIPFDERDVKLLRDFLPIVEQVAPDFKKYNNSFEMINNQLENLKNQRRILSTTEITFDELITIATLTIEPIGNRNLLTETIAGLLPKNICIKLFCNETTINNDTQPQVSYTHNIGNLPEVELLQINNRQQGQSPDSSEVTNSRRNTTIGQPKILRFGTKLGLRRGV</sequence>
<organism evidence="3 4">
    <name type="scientific">Melipona quadrifasciata</name>
    <dbReference type="NCBI Taxonomy" id="166423"/>
    <lineage>
        <taxon>Eukaryota</taxon>
        <taxon>Metazoa</taxon>
        <taxon>Ecdysozoa</taxon>
        <taxon>Arthropoda</taxon>
        <taxon>Hexapoda</taxon>
        <taxon>Insecta</taxon>
        <taxon>Pterygota</taxon>
        <taxon>Neoptera</taxon>
        <taxon>Endopterygota</taxon>
        <taxon>Hymenoptera</taxon>
        <taxon>Apocrita</taxon>
        <taxon>Aculeata</taxon>
        <taxon>Apoidea</taxon>
        <taxon>Anthophila</taxon>
        <taxon>Apidae</taxon>
        <taxon>Melipona</taxon>
    </lineage>
</organism>
<evidence type="ECO:0000313" key="4">
    <source>
        <dbReference type="Proteomes" id="UP000053105"/>
    </source>
</evidence>
<keyword evidence="1" id="KW-0175">Coiled coil</keyword>
<protein>
    <submittedName>
        <fullName evidence="3">Uncharacterized protein</fullName>
    </submittedName>
</protein>
<keyword evidence="4" id="KW-1185">Reference proteome</keyword>
<dbReference type="AlphaFoldDB" id="A0A0N0BH64"/>
<reference evidence="3 4" key="1">
    <citation type="submission" date="2015-07" db="EMBL/GenBank/DDBJ databases">
        <title>The genome of Melipona quadrifasciata.</title>
        <authorList>
            <person name="Pan H."/>
            <person name="Kapheim K."/>
        </authorList>
    </citation>
    <scope>NUCLEOTIDE SEQUENCE [LARGE SCALE GENOMIC DNA]</scope>
    <source>
        <strain evidence="3">0111107301</strain>
        <tissue evidence="3">Whole body</tissue>
    </source>
</reference>
<name>A0A0N0BH64_9HYME</name>
<dbReference type="OrthoDB" id="7554598at2759"/>
<dbReference type="EMBL" id="KQ435760">
    <property type="protein sequence ID" value="KOX75598.1"/>
    <property type="molecule type" value="Genomic_DNA"/>
</dbReference>
<evidence type="ECO:0000313" key="3">
    <source>
        <dbReference type="EMBL" id="KOX75598.1"/>
    </source>
</evidence>
<feature type="coiled-coil region" evidence="1">
    <location>
        <begin position="295"/>
        <end position="322"/>
    </location>
</feature>
<evidence type="ECO:0000256" key="2">
    <source>
        <dbReference type="SAM" id="MobiDB-lite"/>
    </source>
</evidence>
<feature type="compositionally biased region" description="Basic and acidic residues" evidence="2">
    <location>
        <begin position="8"/>
        <end position="31"/>
    </location>
</feature>
<proteinExistence type="predicted"/>
<feature type="region of interest" description="Disordered" evidence="2">
    <location>
        <begin position="397"/>
        <end position="417"/>
    </location>
</feature>
<evidence type="ECO:0000256" key="1">
    <source>
        <dbReference type="SAM" id="Coils"/>
    </source>
</evidence>